<organism evidence="1 2">
    <name type="scientific">Sinorhizobium alkalisoli</name>
    <dbReference type="NCBI Taxonomy" id="1752398"/>
    <lineage>
        <taxon>Bacteria</taxon>
        <taxon>Pseudomonadati</taxon>
        <taxon>Pseudomonadota</taxon>
        <taxon>Alphaproteobacteria</taxon>
        <taxon>Hyphomicrobiales</taxon>
        <taxon>Rhizobiaceae</taxon>
        <taxon>Sinorhizobium/Ensifer group</taxon>
        <taxon>Sinorhizobium</taxon>
    </lineage>
</organism>
<evidence type="ECO:0000313" key="2">
    <source>
        <dbReference type="Proteomes" id="UP000094342"/>
    </source>
</evidence>
<evidence type="ECO:0000313" key="1">
    <source>
        <dbReference type="EMBL" id="ODR92807.1"/>
    </source>
</evidence>
<name>A0A1E3VH87_9HYPH</name>
<keyword evidence="2" id="KW-1185">Reference proteome</keyword>
<sequence length="119" mass="12508">MIAASQIVRKRATELLGIMAVLMFLFAPTAGAALVKCEPHIASSEHIVSPEGDPAHHGDFEPADQKACCKSDCSLCNALFPAPVLFEIALKPNGHQVLDPQGAIIGVDSRPDIGPPRSA</sequence>
<accession>A0A1E3VH87</accession>
<evidence type="ECO:0008006" key="3">
    <source>
        <dbReference type="Google" id="ProtNLM"/>
    </source>
</evidence>
<dbReference type="Proteomes" id="UP000094342">
    <property type="component" value="Unassembled WGS sequence"/>
</dbReference>
<gene>
    <name evidence="1" type="ORF">A8M32_03240</name>
</gene>
<dbReference type="OrthoDB" id="8420971at2"/>
<reference evidence="2" key="1">
    <citation type="submission" date="2016-05" db="EMBL/GenBank/DDBJ databases">
        <authorList>
            <person name="Li Y."/>
        </authorList>
    </citation>
    <scope>NUCLEOTIDE SEQUENCE [LARGE SCALE GENOMIC DNA]</scope>
    <source>
        <strain evidence="2">YIC4027</strain>
    </source>
</reference>
<comment type="caution">
    <text evidence="1">The sequence shown here is derived from an EMBL/GenBank/DDBJ whole genome shotgun (WGS) entry which is preliminary data.</text>
</comment>
<dbReference type="RefSeq" id="WP_069456972.1">
    <property type="nucleotide sequence ID" value="NZ_LYBW01000039.1"/>
</dbReference>
<proteinExistence type="predicted"/>
<dbReference type="EMBL" id="LYBW01000039">
    <property type="protein sequence ID" value="ODR92807.1"/>
    <property type="molecule type" value="Genomic_DNA"/>
</dbReference>
<dbReference type="STRING" id="1752398.A8M32_03240"/>
<protein>
    <recommendedName>
        <fullName evidence="3">DUF2946 domain-containing protein</fullName>
    </recommendedName>
</protein>
<dbReference type="AlphaFoldDB" id="A0A1E3VH87"/>